<reference evidence="1 2" key="1">
    <citation type="journal article" date="2018" name="Front. Plant Sci.">
        <title>Red Clover (Trifolium pratense) and Zigzag Clover (T. medium) - A Picture of Genomic Similarities and Differences.</title>
        <authorList>
            <person name="Dluhosova J."/>
            <person name="Istvanek J."/>
            <person name="Nedelnik J."/>
            <person name="Repkova J."/>
        </authorList>
    </citation>
    <scope>NUCLEOTIDE SEQUENCE [LARGE SCALE GENOMIC DNA]</scope>
    <source>
        <strain evidence="2">cv. 10/8</strain>
        <tissue evidence="1">Leaf</tissue>
    </source>
</reference>
<proteinExistence type="predicted"/>
<comment type="caution">
    <text evidence="1">The sequence shown here is derived from an EMBL/GenBank/DDBJ whole genome shotgun (WGS) entry which is preliminary data.</text>
</comment>
<evidence type="ECO:0000313" key="2">
    <source>
        <dbReference type="Proteomes" id="UP000265520"/>
    </source>
</evidence>
<evidence type="ECO:0000313" key="1">
    <source>
        <dbReference type="EMBL" id="MCI44880.1"/>
    </source>
</evidence>
<sequence length="88" mass="9884">MRPLPLGDPPRPCEQEAIIEEEVQLEGNLATSLTNQINRMRRIAEDLLANGELPEGSRARRDMQEIWEAGNYARVYRRRGGGGGHATQ</sequence>
<organism evidence="1 2">
    <name type="scientific">Trifolium medium</name>
    <dbReference type="NCBI Taxonomy" id="97028"/>
    <lineage>
        <taxon>Eukaryota</taxon>
        <taxon>Viridiplantae</taxon>
        <taxon>Streptophyta</taxon>
        <taxon>Embryophyta</taxon>
        <taxon>Tracheophyta</taxon>
        <taxon>Spermatophyta</taxon>
        <taxon>Magnoliopsida</taxon>
        <taxon>eudicotyledons</taxon>
        <taxon>Gunneridae</taxon>
        <taxon>Pentapetalae</taxon>
        <taxon>rosids</taxon>
        <taxon>fabids</taxon>
        <taxon>Fabales</taxon>
        <taxon>Fabaceae</taxon>
        <taxon>Papilionoideae</taxon>
        <taxon>50 kb inversion clade</taxon>
        <taxon>NPAAA clade</taxon>
        <taxon>Hologalegina</taxon>
        <taxon>IRL clade</taxon>
        <taxon>Trifolieae</taxon>
        <taxon>Trifolium</taxon>
    </lineage>
</organism>
<keyword evidence="2" id="KW-1185">Reference proteome</keyword>
<dbReference type="EMBL" id="LXQA010336444">
    <property type="protein sequence ID" value="MCI44880.1"/>
    <property type="molecule type" value="Genomic_DNA"/>
</dbReference>
<accession>A0A392SA86</accession>
<protein>
    <submittedName>
        <fullName evidence="1">Uncharacterized protein</fullName>
    </submittedName>
</protein>
<dbReference type="Proteomes" id="UP000265520">
    <property type="component" value="Unassembled WGS sequence"/>
</dbReference>
<dbReference type="AlphaFoldDB" id="A0A392SA86"/>
<name>A0A392SA86_9FABA</name>